<dbReference type="AlphaFoldDB" id="A0ABD0KTS6"/>
<evidence type="ECO:0000313" key="2">
    <source>
        <dbReference type="Proteomes" id="UP001519460"/>
    </source>
</evidence>
<name>A0ABD0KTS6_9CAEN</name>
<gene>
    <name evidence="1" type="ORF">BaRGS_00018410</name>
</gene>
<protein>
    <submittedName>
        <fullName evidence="1">Uncharacterized protein</fullName>
    </submittedName>
</protein>
<reference evidence="1 2" key="1">
    <citation type="journal article" date="2023" name="Sci. Data">
        <title>Genome assembly of the Korean intertidal mud-creeper Batillaria attramentaria.</title>
        <authorList>
            <person name="Patra A.K."/>
            <person name="Ho P.T."/>
            <person name="Jun S."/>
            <person name="Lee S.J."/>
            <person name="Kim Y."/>
            <person name="Won Y.J."/>
        </authorList>
    </citation>
    <scope>NUCLEOTIDE SEQUENCE [LARGE SCALE GENOMIC DNA]</scope>
    <source>
        <strain evidence="1">Wonlab-2016</strain>
    </source>
</reference>
<keyword evidence="2" id="KW-1185">Reference proteome</keyword>
<dbReference type="Proteomes" id="UP001519460">
    <property type="component" value="Unassembled WGS sequence"/>
</dbReference>
<accession>A0ABD0KTS6</accession>
<evidence type="ECO:0000313" key="1">
    <source>
        <dbReference type="EMBL" id="KAK7490431.1"/>
    </source>
</evidence>
<proteinExistence type="predicted"/>
<dbReference type="EMBL" id="JACVVK020000127">
    <property type="protein sequence ID" value="KAK7490431.1"/>
    <property type="molecule type" value="Genomic_DNA"/>
</dbReference>
<feature type="non-terminal residue" evidence="1">
    <location>
        <position position="163"/>
    </location>
</feature>
<organism evidence="1 2">
    <name type="scientific">Batillaria attramentaria</name>
    <dbReference type="NCBI Taxonomy" id="370345"/>
    <lineage>
        <taxon>Eukaryota</taxon>
        <taxon>Metazoa</taxon>
        <taxon>Spiralia</taxon>
        <taxon>Lophotrochozoa</taxon>
        <taxon>Mollusca</taxon>
        <taxon>Gastropoda</taxon>
        <taxon>Caenogastropoda</taxon>
        <taxon>Sorbeoconcha</taxon>
        <taxon>Cerithioidea</taxon>
        <taxon>Batillariidae</taxon>
        <taxon>Batillaria</taxon>
    </lineage>
</organism>
<comment type="caution">
    <text evidence="1">The sequence shown here is derived from an EMBL/GenBank/DDBJ whole genome shotgun (WGS) entry which is preliminary data.</text>
</comment>
<sequence length="163" mass="18368">MCRSRNKQVHMCREQHFKGAHANSIPTHFQPSSLAMPIMAASATANKEFKQRGGYHISVAANCKKNHFHAPMSIHSSVQKQMQNVAIISTGELQPESHDRGHYNFLVASDVVALGRVVLLEMKHGFSEGIRAFSHYTCTEDFLDDHTDIQQMINKRLQGLQKI</sequence>